<dbReference type="EMBL" id="OY882860">
    <property type="protein sequence ID" value="CAK6442610.1"/>
    <property type="molecule type" value="Genomic_DNA"/>
</dbReference>
<proteinExistence type="predicted"/>
<protein>
    <recommendedName>
        <fullName evidence="4">Secreted protein</fullName>
    </recommendedName>
</protein>
<evidence type="ECO:0000313" key="2">
    <source>
        <dbReference type="EMBL" id="CAK6442610.1"/>
    </source>
</evidence>
<evidence type="ECO:0008006" key="4">
    <source>
        <dbReference type="Google" id="ProtNLM"/>
    </source>
</evidence>
<dbReference type="Proteomes" id="UP001314169">
    <property type="component" value="Chromosome 3"/>
</dbReference>
<evidence type="ECO:0000313" key="3">
    <source>
        <dbReference type="Proteomes" id="UP001314169"/>
    </source>
</evidence>
<organism evidence="2 3">
    <name type="scientific">Pipistrellus nathusii</name>
    <name type="common">Nathusius' pipistrelle</name>
    <dbReference type="NCBI Taxonomy" id="59473"/>
    <lineage>
        <taxon>Eukaryota</taxon>
        <taxon>Metazoa</taxon>
        <taxon>Chordata</taxon>
        <taxon>Craniata</taxon>
        <taxon>Vertebrata</taxon>
        <taxon>Euteleostomi</taxon>
        <taxon>Mammalia</taxon>
        <taxon>Eutheria</taxon>
        <taxon>Laurasiatheria</taxon>
        <taxon>Chiroptera</taxon>
        <taxon>Yangochiroptera</taxon>
        <taxon>Vespertilionidae</taxon>
        <taxon>Pipistrellus</taxon>
    </lineage>
</organism>
<accession>A0ABN9ZWJ1</accession>
<reference evidence="2" key="1">
    <citation type="submission" date="2023-12" db="EMBL/GenBank/DDBJ databases">
        <authorList>
            <person name="Brown T."/>
        </authorList>
    </citation>
    <scope>NUCLEOTIDE SEQUENCE</scope>
</reference>
<gene>
    <name evidence="2" type="ORF">MPIPNATIZW_LOCUS10916</name>
</gene>
<feature type="region of interest" description="Disordered" evidence="1">
    <location>
        <begin position="79"/>
        <end position="103"/>
    </location>
</feature>
<name>A0ABN9ZWJ1_PIPNA</name>
<sequence length="103" mass="11495">MAAFWLLDLLYYLFHTFTSPHPTLLSIFSNGFLVLQNSNCFIIIILICLPISADNPEAFAEKCSSTLRVESLTHTHTHTHTHTLTLCPSHGSDKKAGKHNSKS</sequence>
<keyword evidence="3" id="KW-1185">Reference proteome</keyword>
<evidence type="ECO:0000256" key="1">
    <source>
        <dbReference type="SAM" id="MobiDB-lite"/>
    </source>
</evidence>